<evidence type="ECO:0000313" key="2">
    <source>
        <dbReference type="EMBL" id="KAK1677201.1"/>
    </source>
</evidence>
<dbReference type="PROSITE" id="PS50330">
    <property type="entry name" value="UIM"/>
    <property type="match status" value="1"/>
</dbReference>
<protein>
    <submittedName>
        <fullName evidence="2">Uncharacterized protein</fullName>
    </submittedName>
</protein>
<gene>
    <name evidence="2" type="ORF">QYE76_038049</name>
</gene>
<dbReference type="PANTHER" id="PTHR34835">
    <property type="entry name" value="OS07G0283600 PROTEIN-RELATED"/>
    <property type="match status" value="1"/>
</dbReference>
<feature type="compositionally biased region" description="Gly residues" evidence="1">
    <location>
        <begin position="7"/>
        <end position="21"/>
    </location>
</feature>
<dbReference type="Proteomes" id="UP001231189">
    <property type="component" value="Unassembled WGS sequence"/>
</dbReference>
<feature type="compositionally biased region" description="Basic and acidic residues" evidence="1">
    <location>
        <begin position="499"/>
        <end position="509"/>
    </location>
</feature>
<evidence type="ECO:0000256" key="1">
    <source>
        <dbReference type="SAM" id="MobiDB-lite"/>
    </source>
</evidence>
<feature type="region of interest" description="Disordered" evidence="1">
    <location>
        <begin position="491"/>
        <end position="521"/>
    </location>
</feature>
<accession>A0AAD8T8U8</accession>
<organism evidence="2 3">
    <name type="scientific">Lolium multiflorum</name>
    <name type="common">Italian ryegrass</name>
    <name type="synonym">Lolium perenne subsp. multiflorum</name>
    <dbReference type="NCBI Taxonomy" id="4521"/>
    <lineage>
        <taxon>Eukaryota</taxon>
        <taxon>Viridiplantae</taxon>
        <taxon>Streptophyta</taxon>
        <taxon>Embryophyta</taxon>
        <taxon>Tracheophyta</taxon>
        <taxon>Spermatophyta</taxon>
        <taxon>Magnoliopsida</taxon>
        <taxon>Liliopsida</taxon>
        <taxon>Poales</taxon>
        <taxon>Poaceae</taxon>
        <taxon>BOP clade</taxon>
        <taxon>Pooideae</taxon>
        <taxon>Poodae</taxon>
        <taxon>Poeae</taxon>
        <taxon>Poeae Chloroplast Group 2 (Poeae type)</taxon>
        <taxon>Loliodinae</taxon>
        <taxon>Loliinae</taxon>
        <taxon>Lolium</taxon>
    </lineage>
</organism>
<feature type="compositionally biased region" description="Low complexity" evidence="1">
    <location>
        <begin position="40"/>
        <end position="71"/>
    </location>
</feature>
<keyword evidence="3" id="KW-1185">Reference proteome</keyword>
<dbReference type="InterPro" id="IPR003903">
    <property type="entry name" value="UIM_dom"/>
</dbReference>
<dbReference type="AlphaFoldDB" id="A0AAD8T8U8"/>
<comment type="caution">
    <text evidence="2">The sequence shown here is derived from an EMBL/GenBank/DDBJ whole genome shotgun (WGS) entry which is preliminary data.</text>
</comment>
<name>A0AAD8T8U8_LOLMU</name>
<dbReference type="EMBL" id="JAUUTY010000002">
    <property type="protein sequence ID" value="KAK1677201.1"/>
    <property type="molecule type" value="Genomic_DNA"/>
</dbReference>
<reference evidence="2" key="1">
    <citation type="submission" date="2023-07" db="EMBL/GenBank/DDBJ databases">
        <title>A chromosome-level genome assembly of Lolium multiflorum.</title>
        <authorList>
            <person name="Chen Y."/>
            <person name="Copetti D."/>
            <person name="Kolliker R."/>
            <person name="Studer B."/>
        </authorList>
    </citation>
    <scope>NUCLEOTIDE SEQUENCE</scope>
    <source>
        <strain evidence="2">02402/16</strain>
        <tissue evidence="2">Leaf</tissue>
    </source>
</reference>
<sequence length="590" mass="65438">MDASQDGDGGQGGNGGGGQGGKTDHAHQAKKRRMDGTGGSASQATGGSASQATGGTEPSQTSTQGKKTTGKAYKSPQRGKSRSQPGKMQDVCDALLEEKQRRAIRKCGLGNTLNLQFKEKIYYVLVNFLIGKVNVDTFKLELGDPDDPVKIDLFEAAAKVFGVQNEGRQYDIKKFAHGKKSGKRKYKNPTCMNLKSFTNNLKRYRNMRKLTCEAYMYCVLGHLLAPNTTLDIDLRFKDLVEDDDFKGWNLVDLIVRLLVQSIKDINNKKVSYLNGSPMLLIVIFLDMIDDAALEKINRKIKEDVALGVFPRINHVRDAHLKWLSRMKTSDLNALRIKPLSESFYAEEKVYWWHSGYDWCEGATDEWDEGQDCHISSLLENIEVATHKNGESSNNSIIRHQLEAASCVADRIGEAFSSIRDDGLAIASAVKRIVEEHAPSLPEETISSLCEALESYVLSLNTNAKNKLNAVAEPLDKFCALVQLSNEDAVNKPKVQRGSAAKDVDNKPEVQRGSAAKDAVNKPELNQVKFDNVESIESQKKLQDDARAREDDQIRRAVELSLQAVQQRRAVNDTLMEHPFFSSPSAWRGGA</sequence>
<evidence type="ECO:0000313" key="3">
    <source>
        <dbReference type="Proteomes" id="UP001231189"/>
    </source>
</evidence>
<proteinExistence type="predicted"/>
<feature type="region of interest" description="Disordered" evidence="1">
    <location>
        <begin position="1"/>
        <end position="89"/>
    </location>
</feature>